<gene>
    <name evidence="1" type="ORF">PCASD_04107</name>
</gene>
<dbReference type="AlphaFoldDB" id="A0A2N5VCD7"/>
<proteinExistence type="predicted"/>
<dbReference type="EMBL" id="PGCI01000029">
    <property type="protein sequence ID" value="PLW47659.1"/>
    <property type="molecule type" value="Genomic_DNA"/>
</dbReference>
<name>A0A2N5VCD7_9BASI</name>
<organism evidence="1 2">
    <name type="scientific">Puccinia coronata f. sp. avenae</name>
    <dbReference type="NCBI Taxonomy" id="200324"/>
    <lineage>
        <taxon>Eukaryota</taxon>
        <taxon>Fungi</taxon>
        <taxon>Dikarya</taxon>
        <taxon>Basidiomycota</taxon>
        <taxon>Pucciniomycotina</taxon>
        <taxon>Pucciniomycetes</taxon>
        <taxon>Pucciniales</taxon>
        <taxon>Pucciniaceae</taxon>
        <taxon>Puccinia</taxon>
    </lineage>
</organism>
<dbReference type="Proteomes" id="UP000235392">
    <property type="component" value="Unassembled WGS sequence"/>
</dbReference>
<evidence type="ECO:0000313" key="2">
    <source>
        <dbReference type="Proteomes" id="UP000235392"/>
    </source>
</evidence>
<evidence type="ECO:0000313" key="1">
    <source>
        <dbReference type="EMBL" id="PLW47659.1"/>
    </source>
</evidence>
<sequence length="271" mass="29756">MAKVSPCLTIIIQPTNQPEPAPTCVTIMIQPTNTFAPTLAITIPPTDQDSYHLGQHQQIRIPSHFPPSQPRHNQAYCVYVAVKFKITIVYASLFLICIDFRVALATRTQCTESTVEFNLGALQGHQYTAQWTCKAIKLQLDGFARPAIELNLDGLSGPLSYISAALEGRRAIELHLDGLERPLSYILAALQGHQATSQRPCKAIELHLNGLARPSSYISTALQGHRVTSQRPCKAIKLHLNGLSLRPSSYISTAMQGPRPLSYISTALQGH</sequence>
<comment type="caution">
    <text evidence="1">The sequence shown here is derived from an EMBL/GenBank/DDBJ whole genome shotgun (WGS) entry which is preliminary data.</text>
</comment>
<reference evidence="1 2" key="1">
    <citation type="submission" date="2017-11" db="EMBL/GenBank/DDBJ databases">
        <title>De novo assembly and phasing of dikaryotic genomes from two isolates of Puccinia coronata f. sp. avenae, the causal agent of oat crown rust.</title>
        <authorList>
            <person name="Miller M.E."/>
            <person name="Zhang Y."/>
            <person name="Omidvar V."/>
            <person name="Sperschneider J."/>
            <person name="Schwessinger B."/>
            <person name="Raley C."/>
            <person name="Palmer J.M."/>
            <person name="Garnica D."/>
            <person name="Upadhyaya N."/>
            <person name="Rathjen J."/>
            <person name="Taylor J.M."/>
            <person name="Park R.F."/>
            <person name="Dodds P.N."/>
            <person name="Hirsch C.D."/>
            <person name="Kianian S.F."/>
            <person name="Figueroa M."/>
        </authorList>
    </citation>
    <scope>NUCLEOTIDE SEQUENCE [LARGE SCALE GENOMIC DNA]</scope>
    <source>
        <strain evidence="1">12SD80</strain>
    </source>
</reference>
<accession>A0A2N5VCD7</accession>
<protein>
    <submittedName>
        <fullName evidence="1">Uncharacterized protein</fullName>
    </submittedName>
</protein>